<evidence type="ECO:0000256" key="1">
    <source>
        <dbReference type="SAM" id="SignalP"/>
    </source>
</evidence>
<dbReference type="InterPro" id="IPR012464">
    <property type="entry name" value="DUF1676"/>
</dbReference>
<feature type="chain" id="PRO_5043361792" evidence="1">
    <location>
        <begin position="22"/>
        <end position="162"/>
    </location>
</feature>
<evidence type="ECO:0000313" key="3">
    <source>
        <dbReference type="Proteomes" id="UP001162156"/>
    </source>
</evidence>
<keyword evidence="1" id="KW-0732">Signal</keyword>
<comment type="caution">
    <text evidence="2">The sequence shown here is derived from an EMBL/GenBank/DDBJ whole genome shotgun (WGS) entry which is preliminary data.</text>
</comment>
<sequence>MDTMGSFNIIFVTAILISVRADSSVVDIIQNMYKSCLQNFRFGCVKPIVLAWANEVSDKNIIKITEDLILVKKYIPVAEADKNLQNDIFEKFEDFLQTHNLIAKAPSILSPDGPLGSYVSRHFQPTDISVPLAVTGKIFTCSVNIIYSFIFIFYDIKLLLFF</sequence>
<dbReference type="Proteomes" id="UP001162156">
    <property type="component" value="Unassembled WGS sequence"/>
</dbReference>
<protein>
    <submittedName>
        <fullName evidence="2">Uncharacterized protein</fullName>
    </submittedName>
</protein>
<evidence type="ECO:0000313" key="2">
    <source>
        <dbReference type="EMBL" id="KAJ8926664.1"/>
    </source>
</evidence>
<dbReference type="Pfam" id="PF07898">
    <property type="entry name" value="DUF1676"/>
    <property type="match status" value="1"/>
</dbReference>
<dbReference type="EMBL" id="JANEYF010005821">
    <property type="protein sequence ID" value="KAJ8926664.1"/>
    <property type="molecule type" value="Genomic_DNA"/>
</dbReference>
<reference evidence="2" key="1">
    <citation type="journal article" date="2023" name="Insect Mol. Biol.">
        <title>Genome sequencing provides insights into the evolution of gene families encoding plant cell wall-degrading enzymes in longhorned beetles.</title>
        <authorList>
            <person name="Shin N.R."/>
            <person name="Okamura Y."/>
            <person name="Kirsch R."/>
            <person name="Pauchet Y."/>
        </authorList>
    </citation>
    <scope>NUCLEOTIDE SEQUENCE</scope>
    <source>
        <strain evidence="2">RBIC_L_NR</strain>
    </source>
</reference>
<feature type="signal peptide" evidence="1">
    <location>
        <begin position="1"/>
        <end position="21"/>
    </location>
</feature>
<keyword evidence="3" id="KW-1185">Reference proteome</keyword>
<proteinExistence type="predicted"/>
<gene>
    <name evidence="2" type="ORF">NQ314_020943</name>
</gene>
<name>A0AAV8WIU4_9CUCU</name>
<accession>A0AAV8WIU4</accession>
<dbReference type="AlphaFoldDB" id="A0AAV8WIU4"/>
<organism evidence="2 3">
    <name type="scientific">Rhamnusium bicolor</name>
    <dbReference type="NCBI Taxonomy" id="1586634"/>
    <lineage>
        <taxon>Eukaryota</taxon>
        <taxon>Metazoa</taxon>
        <taxon>Ecdysozoa</taxon>
        <taxon>Arthropoda</taxon>
        <taxon>Hexapoda</taxon>
        <taxon>Insecta</taxon>
        <taxon>Pterygota</taxon>
        <taxon>Neoptera</taxon>
        <taxon>Endopterygota</taxon>
        <taxon>Coleoptera</taxon>
        <taxon>Polyphaga</taxon>
        <taxon>Cucujiformia</taxon>
        <taxon>Chrysomeloidea</taxon>
        <taxon>Cerambycidae</taxon>
        <taxon>Lepturinae</taxon>
        <taxon>Rhagiini</taxon>
        <taxon>Rhamnusium</taxon>
    </lineage>
</organism>